<name>A0AA88Q6T3_9TELE</name>
<evidence type="ECO:0000256" key="1">
    <source>
        <dbReference type="SAM" id="MobiDB-lite"/>
    </source>
</evidence>
<protein>
    <submittedName>
        <fullName evidence="2">Uncharacterized protein</fullName>
    </submittedName>
</protein>
<comment type="caution">
    <text evidence="2">The sequence shown here is derived from an EMBL/GenBank/DDBJ whole genome shotgun (WGS) entry which is preliminary data.</text>
</comment>
<dbReference type="Proteomes" id="UP001187343">
    <property type="component" value="Unassembled WGS sequence"/>
</dbReference>
<keyword evidence="3" id="KW-1185">Reference proteome</keyword>
<accession>A0AA88Q6T3</accession>
<dbReference type="AlphaFoldDB" id="A0AA88Q6T3"/>
<feature type="compositionally biased region" description="Polar residues" evidence="1">
    <location>
        <begin position="58"/>
        <end position="72"/>
    </location>
</feature>
<reference evidence="2" key="1">
    <citation type="submission" date="2023-08" db="EMBL/GenBank/DDBJ databases">
        <title>Chromosome-level Genome Assembly of mud carp (Cirrhinus molitorella).</title>
        <authorList>
            <person name="Liu H."/>
        </authorList>
    </citation>
    <scope>NUCLEOTIDE SEQUENCE</scope>
    <source>
        <strain evidence="2">Prfri</strain>
        <tissue evidence="2">Muscle</tissue>
    </source>
</reference>
<dbReference type="EMBL" id="JAUYZG010000004">
    <property type="protein sequence ID" value="KAK2909475.1"/>
    <property type="molecule type" value="Genomic_DNA"/>
</dbReference>
<feature type="compositionally biased region" description="Acidic residues" evidence="1">
    <location>
        <begin position="1"/>
        <end position="11"/>
    </location>
</feature>
<feature type="compositionally biased region" description="Basic and acidic residues" evidence="1">
    <location>
        <begin position="43"/>
        <end position="54"/>
    </location>
</feature>
<proteinExistence type="predicted"/>
<sequence>MSLSEENEDQDIACNISSPSPETSSNQSMKNRPSDFSDVTETSDTRRKTQRSEPLEPSSVSVKSNTSMMQPNSFRDVTVKYDPIFVAPSASHNQTHIMQNKTEADLQRHTLFRTWRPFQNHTRIEKICL</sequence>
<feature type="compositionally biased region" description="Low complexity" evidence="1">
    <location>
        <begin position="17"/>
        <end position="28"/>
    </location>
</feature>
<evidence type="ECO:0000313" key="2">
    <source>
        <dbReference type="EMBL" id="KAK2909475.1"/>
    </source>
</evidence>
<gene>
    <name evidence="2" type="ORF">Q8A67_005312</name>
</gene>
<evidence type="ECO:0000313" key="3">
    <source>
        <dbReference type="Proteomes" id="UP001187343"/>
    </source>
</evidence>
<organism evidence="2 3">
    <name type="scientific">Cirrhinus molitorella</name>
    <name type="common">mud carp</name>
    <dbReference type="NCBI Taxonomy" id="172907"/>
    <lineage>
        <taxon>Eukaryota</taxon>
        <taxon>Metazoa</taxon>
        <taxon>Chordata</taxon>
        <taxon>Craniata</taxon>
        <taxon>Vertebrata</taxon>
        <taxon>Euteleostomi</taxon>
        <taxon>Actinopterygii</taxon>
        <taxon>Neopterygii</taxon>
        <taxon>Teleostei</taxon>
        <taxon>Ostariophysi</taxon>
        <taxon>Cypriniformes</taxon>
        <taxon>Cyprinidae</taxon>
        <taxon>Labeoninae</taxon>
        <taxon>Labeonini</taxon>
        <taxon>Cirrhinus</taxon>
    </lineage>
</organism>
<feature type="region of interest" description="Disordered" evidence="1">
    <location>
        <begin position="1"/>
        <end position="72"/>
    </location>
</feature>